<organism evidence="1 2">
    <name type="scientific">Burkholderia cepacia</name>
    <name type="common">Pseudomonas cepacia</name>
    <dbReference type="NCBI Taxonomy" id="292"/>
    <lineage>
        <taxon>Bacteria</taxon>
        <taxon>Pseudomonadati</taxon>
        <taxon>Pseudomonadota</taxon>
        <taxon>Betaproteobacteria</taxon>
        <taxon>Burkholderiales</taxon>
        <taxon>Burkholderiaceae</taxon>
        <taxon>Burkholderia</taxon>
        <taxon>Burkholderia cepacia complex</taxon>
    </lineage>
</organism>
<gene>
    <name evidence="1" type="ORF">WT26_14465</name>
</gene>
<protein>
    <submittedName>
        <fullName evidence="1">Uncharacterized protein</fullName>
    </submittedName>
</protein>
<accession>A0A1B4PTB4</accession>
<dbReference type="EMBL" id="CP013443">
    <property type="protein sequence ID" value="AOK17097.1"/>
    <property type="molecule type" value="Genomic_DNA"/>
</dbReference>
<evidence type="ECO:0000313" key="1">
    <source>
        <dbReference type="EMBL" id="AOK17097.1"/>
    </source>
</evidence>
<proteinExistence type="predicted"/>
<reference evidence="1 2" key="1">
    <citation type="submission" date="2015-12" db="EMBL/GenBank/DDBJ databases">
        <title>Diversity of Burkholderia near neighbor genomes.</title>
        <authorList>
            <person name="Sahl J."/>
            <person name="Wagner D."/>
            <person name="Keim P."/>
        </authorList>
    </citation>
    <scope>NUCLEOTIDE SEQUENCE [LARGE SCALE GENOMIC DNA]</scope>
    <source>
        <strain evidence="1 2">MSMB1184WGS</strain>
    </source>
</reference>
<dbReference type="RefSeq" id="WP_069273143.1">
    <property type="nucleotide sequence ID" value="NZ_CP013443.1"/>
</dbReference>
<sequence length="1443" mass="163570">MDAKRVDNVADVTLPTVIPNKNAGFVELDRKFEVYSDEESADEAARRSYVAELVGRQYQLDWQSLLTHRLVVVLGEPGSGKSEELRSQYRRHPDSFFLKLEQLVTEDIDTILSDEELDRFKRWKGASASALFLLDAVDESKLKRDDDFIIALDRLSKALGPARYRARLIISSRISEWRPQTDREAVRERFAPPSDNSTSHAGDGEILVTTMLPLTAGQVRLFAENRGIRDAQRFLDALGKHNAWPFAGRPLDVSNLYAYWREKGTLSGLTALTEYMVKKLLAEVSNKEKSDPLTAERARTGAEYLAAAAVLCKNLKFEVPDDGHISDLKRLSPELILPGDWTPHERRALLDRAIFDSESRGALSFHHRSHVEYLAASWIERLMEHNGPFEALQDILFVQADGAMTLRASLAPVAAWLVNSDGMPWRARLANLLVETAPEIHFHWGDPAALPIQYRKRVLEAIVRKYRGRDYVAIDVSLEALARIADAGLAEDISTYLTDRGVSDSLKADLLMIIMEGKLPDCIDSVLKLFEDEETSESLQRYAVLAIRDAGTTEHRRRLSESCQRLEYIDNKTIGYLFETLFPACISVEEALGLLQRATSVSRYEIEFLNAVKAQLARSFDDTNAMLFLRGFVGMMAREPMSVARRVSEQYHWVSELLPLCLSAALAHPKLSQGDIDTIFEAVLYVEHAIMYDSQGHDDVKEHRAKIRDAFAKNAELRRAIFWKRVARYRTSQNGKEPPSHMLDPHVSLLPWTSSDVDWMVVDSLERADDRDRKVAIEAALSIFWTMRKPLLAVVWELRQVFAHRDLRPLVLKHLRNRIVAPIWLRYNKYVSNRLLDVHWWTMRRIEIMRRKNAVKSQLWLWTHLPGVRSGKYPLAIRYLVEPMQDTGTSQYGVSTWKKVRSRWGATLTSAAQEGCTNTWKTFSPQLPYERKEKNSVDGRVVLGLIALQTAWEAGCLEINHFNGTDVSRAVRYACSELNGLPDWFEAVADACPDEVANTLMLAIDAEFKYPADAPLVHEVLAKLAGAKSPTIAAANAVRHCLSQCDPLNQRVLEQATTTLLRTGSRCYDDLLALASSRVQLYGVGEGRWLTWMSLWLRLDAIPAVRYLETAIQGCSADDADELVIHLCSILGGSYGTALPMGRASFLAPSSLALLIPLVCRHVRRTDDIDRNNKGAYSPLPRDDAQDFRARLWEVLRTSDSDEADTVLQGFLDEDSVPTERDWVLSILETRKGKQADPAAWLPEDVQAYGTHYRHRPRSDYQLYQLATRLLLDIKANVEISENATDRLQVRKEDKEVHFQGFLKRQLDQRSLQWFAVTQESTIDLNQRPDLRVEIPGISALPVEVKLANLDHWTAEKLLERLEVQLVGQYLRASGVNYGVYVVGNTEPKRQWQRPGDKQLIGFAELVSLLQAKAETLISERSQKVHGLSVIGIDFSDPRERRA</sequence>
<dbReference type="Proteomes" id="UP000094776">
    <property type="component" value="Chromosome 1"/>
</dbReference>
<evidence type="ECO:0000313" key="2">
    <source>
        <dbReference type="Proteomes" id="UP000094776"/>
    </source>
</evidence>
<name>A0A1B4PTB4_BURCE</name>